<evidence type="ECO:0000256" key="3">
    <source>
        <dbReference type="ARBA" id="ARBA00021717"/>
    </source>
</evidence>
<gene>
    <name evidence="11" type="primary">fliR</name>
    <name evidence="11" type="ORF">PPG34_06040</name>
</gene>
<protein>
    <recommendedName>
        <fullName evidence="3 9">Flagellar biosynthetic protein FliR</fullName>
    </recommendedName>
</protein>
<evidence type="ECO:0000313" key="11">
    <source>
        <dbReference type="EMBL" id="MDT7041905.1"/>
    </source>
</evidence>
<feature type="transmembrane region" description="Helical" evidence="10">
    <location>
        <begin position="78"/>
        <end position="102"/>
    </location>
</feature>
<evidence type="ECO:0000256" key="5">
    <source>
        <dbReference type="ARBA" id="ARBA00022692"/>
    </source>
</evidence>
<dbReference type="EMBL" id="JAQOUE010000001">
    <property type="protein sequence ID" value="MDT7041905.1"/>
    <property type="molecule type" value="Genomic_DNA"/>
</dbReference>
<evidence type="ECO:0000256" key="1">
    <source>
        <dbReference type="ARBA" id="ARBA00002578"/>
    </source>
</evidence>
<evidence type="ECO:0000256" key="8">
    <source>
        <dbReference type="ARBA" id="ARBA00023143"/>
    </source>
</evidence>
<keyword evidence="6 10" id="KW-1133">Transmembrane helix</keyword>
<keyword evidence="8 10" id="KW-0975">Bacterial flagellum</keyword>
<feature type="transmembrane region" description="Helical" evidence="10">
    <location>
        <begin position="12"/>
        <end position="32"/>
    </location>
</feature>
<evidence type="ECO:0000256" key="7">
    <source>
        <dbReference type="ARBA" id="ARBA00023136"/>
    </source>
</evidence>
<feature type="transmembrane region" description="Helical" evidence="10">
    <location>
        <begin position="213"/>
        <end position="236"/>
    </location>
</feature>
<dbReference type="NCBIfam" id="TIGR01400">
    <property type="entry name" value="fliR"/>
    <property type="match status" value="1"/>
</dbReference>
<evidence type="ECO:0000256" key="9">
    <source>
        <dbReference type="NCBIfam" id="TIGR01400"/>
    </source>
</evidence>
<evidence type="ECO:0000256" key="6">
    <source>
        <dbReference type="ARBA" id="ARBA00022989"/>
    </source>
</evidence>
<evidence type="ECO:0000256" key="2">
    <source>
        <dbReference type="ARBA" id="ARBA00009772"/>
    </source>
</evidence>
<dbReference type="InterPro" id="IPR002010">
    <property type="entry name" value="T3SS_IM_R"/>
</dbReference>
<name>A0ABU3K666_9BACT</name>
<accession>A0ABU3K666</accession>
<organism evidence="11 12">
    <name type="scientific">Candidatus Nitronereus thalassa</name>
    <dbReference type="NCBI Taxonomy" id="3020898"/>
    <lineage>
        <taxon>Bacteria</taxon>
        <taxon>Pseudomonadati</taxon>
        <taxon>Nitrospirota</taxon>
        <taxon>Nitrospiria</taxon>
        <taxon>Nitrospirales</taxon>
        <taxon>Nitrospiraceae</taxon>
        <taxon>Candidatus Nitronereus</taxon>
    </lineage>
</organism>
<comment type="function">
    <text evidence="1 10">Role in flagellar biosynthesis.</text>
</comment>
<keyword evidence="4 10" id="KW-1003">Cell membrane</keyword>
<feature type="transmembrane region" description="Helical" evidence="10">
    <location>
        <begin position="122"/>
        <end position="140"/>
    </location>
</feature>
<keyword evidence="11" id="KW-0969">Cilium</keyword>
<keyword evidence="11" id="KW-0966">Cell projection</keyword>
<dbReference type="Proteomes" id="UP001250932">
    <property type="component" value="Unassembled WGS sequence"/>
</dbReference>
<evidence type="ECO:0000313" key="12">
    <source>
        <dbReference type="Proteomes" id="UP001250932"/>
    </source>
</evidence>
<keyword evidence="5 10" id="KW-0812">Transmembrane</keyword>
<keyword evidence="12" id="KW-1185">Reference proteome</keyword>
<comment type="caution">
    <text evidence="11">The sequence shown here is derived from an EMBL/GenBank/DDBJ whole genome shotgun (WGS) entry which is preliminary data.</text>
</comment>
<comment type="similarity">
    <text evidence="2 10">Belongs to the FliR/MopE/SpaR family.</text>
</comment>
<dbReference type="PANTHER" id="PTHR30065">
    <property type="entry name" value="FLAGELLAR BIOSYNTHETIC PROTEIN FLIR"/>
    <property type="match status" value="1"/>
</dbReference>
<dbReference type="Pfam" id="PF01311">
    <property type="entry name" value="Bac_export_1"/>
    <property type="match status" value="1"/>
</dbReference>
<keyword evidence="11" id="KW-0282">Flagellum</keyword>
<keyword evidence="7 10" id="KW-0472">Membrane</keyword>
<dbReference type="RefSeq" id="WP_313832251.1">
    <property type="nucleotide sequence ID" value="NZ_JAQOUE010000001.1"/>
</dbReference>
<dbReference type="PANTHER" id="PTHR30065:SF1">
    <property type="entry name" value="SURFACE PRESENTATION OF ANTIGENS PROTEIN SPAR"/>
    <property type="match status" value="1"/>
</dbReference>
<feature type="transmembrane region" description="Helical" evidence="10">
    <location>
        <begin position="145"/>
        <end position="162"/>
    </location>
</feature>
<evidence type="ECO:0000256" key="4">
    <source>
        <dbReference type="ARBA" id="ARBA00022475"/>
    </source>
</evidence>
<evidence type="ECO:0000256" key="10">
    <source>
        <dbReference type="RuleBase" id="RU362071"/>
    </source>
</evidence>
<feature type="transmembrane region" description="Helical" evidence="10">
    <location>
        <begin position="38"/>
        <end position="57"/>
    </location>
</feature>
<proteinExistence type="inferred from homology"/>
<dbReference type="PRINTS" id="PR00953">
    <property type="entry name" value="TYPE3IMRPROT"/>
</dbReference>
<comment type="subcellular location">
    <subcellularLocation>
        <location evidence="10">Cell membrane</location>
        <topology evidence="10">Multi-pass membrane protein</topology>
    </subcellularLocation>
    <subcellularLocation>
        <location evidence="10">Bacterial flagellum basal body</location>
    </subcellularLocation>
</comment>
<sequence length="261" mass="28027">MAKFEIGLQEFWGFVLVLVRTGGILSAFPIISSQMVPMRVRAGMVLAVTLAFGPLVAPTLQPDWLEPLKLSLGLASELFIGVFLGFATRLLLAAVEVAGSIMGFQLGFGMAVQLDPVTQVEVPVLGSFLVMIASLLYFVVDGHHLLLLALGSSFALIPPLGAQFHPPLLVDAVDLMQRTFNFGVKLAIPLIAVTLFIYLVLGILGRIMPQMNVLFLGFPLTISVGLLVLGFGLPLFSSLFQHTILELQGVLTGLLQEMGRG</sequence>
<reference evidence="11 12" key="1">
    <citation type="journal article" date="2023" name="ISME J.">
        <title>Cultivation and genomic characterization of novel and ubiquitous marine nitrite-oxidizing bacteria from the Nitrospirales.</title>
        <authorList>
            <person name="Mueller A.J."/>
            <person name="Daebeler A."/>
            <person name="Herbold C.W."/>
            <person name="Kirkegaard R.H."/>
            <person name="Daims H."/>
        </authorList>
    </citation>
    <scope>NUCLEOTIDE SEQUENCE [LARGE SCALE GENOMIC DNA]</scope>
    <source>
        <strain evidence="11 12">EB</strain>
    </source>
</reference>
<feature type="transmembrane region" description="Helical" evidence="10">
    <location>
        <begin position="182"/>
        <end position="201"/>
    </location>
</feature>
<dbReference type="InterPro" id="IPR006303">
    <property type="entry name" value="FliR"/>
</dbReference>